<dbReference type="Proteomes" id="UP000829069">
    <property type="component" value="Chromosome"/>
</dbReference>
<organism evidence="6 7">
    <name type="scientific">Arthrobacter sulfonylureivorans</name>
    <dbReference type="NCBI Taxonomy" id="2486855"/>
    <lineage>
        <taxon>Bacteria</taxon>
        <taxon>Bacillati</taxon>
        <taxon>Actinomycetota</taxon>
        <taxon>Actinomycetes</taxon>
        <taxon>Micrococcales</taxon>
        <taxon>Micrococcaceae</taxon>
        <taxon>Arthrobacter</taxon>
    </lineage>
</organism>
<dbReference type="InterPro" id="IPR027417">
    <property type="entry name" value="P-loop_NTPase"/>
</dbReference>
<keyword evidence="1" id="KW-0805">Transcription regulation</keyword>
<dbReference type="SUPFAM" id="SSF46894">
    <property type="entry name" value="C-terminal effector domain of the bipartite response regulators"/>
    <property type="match status" value="1"/>
</dbReference>
<name>A0ABY3WF37_9MICC</name>
<evidence type="ECO:0000313" key="6">
    <source>
        <dbReference type="EMBL" id="UNK46309.1"/>
    </source>
</evidence>
<reference evidence="6 7" key="1">
    <citation type="submission" date="2022-03" db="EMBL/GenBank/DDBJ databases">
        <title>Isotopic signatures of nitrous oxide derived from detoxification processes.</title>
        <authorList>
            <person name="Behrendt U."/>
            <person name="Buchen C."/>
            <person name="Well R."/>
            <person name="Ulrich A."/>
            <person name="Rohe L."/>
            <person name="Kolb S."/>
            <person name="Schloter M."/>
            <person name="Horn M.A."/>
            <person name="Augustin J."/>
        </authorList>
    </citation>
    <scope>NUCLEOTIDE SEQUENCE [LARGE SCALE GENOMIC DNA]</scope>
    <source>
        <strain evidence="6 7">S4-C24</strain>
    </source>
</reference>
<proteinExistence type="predicted"/>
<feature type="compositionally biased region" description="Polar residues" evidence="4">
    <location>
        <begin position="764"/>
        <end position="778"/>
    </location>
</feature>
<dbReference type="SUPFAM" id="SSF52540">
    <property type="entry name" value="P-loop containing nucleoside triphosphate hydrolases"/>
    <property type="match status" value="1"/>
</dbReference>
<dbReference type="CDD" id="cd01983">
    <property type="entry name" value="SIMIBI"/>
    <property type="match status" value="1"/>
</dbReference>
<dbReference type="PRINTS" id="PR00038">
    <property type="entry name" value="HTHLUXR"/>
</dbReference>
<dbReference type="Pfam" id="PF00196">
    <property type="entry name" value="GerE"/>
    <property type="match status" value="1"/>
</dbReference>
<evidence type="ECO:0000256" key="1">
    <source>
        <dbReference type="ARBA" id="ARBA00023015"/>
    </source>
</evidence>
<dbReference type="PROSITE" id="PS50043">
    <property type="entry name" value="HTH_LUXR_2"/>
    <property type="match status" value="1"/>
</dbReference>
<evidence type="ECO:0000259" key="5">
    <source>
        <dbReference type="PROSITE" id="PS50043"/>
    </source>
</evidence>
<protein>
    <submittedName>
        <fullName evidence="6">LuxR C-terminal-related transcriptional regulator</fullName>
    </submittedName>
</protein>
<dbReference type="EMBL" id="CP093326">
    <property type="protein sequence ID" value="UNK46309.1"/>
    <property type="molecule type" value="Genomic_DNA"/>
</dbReference>
<keyword evidence="3" id="KW-0804">Transcription</keyword>
<evidence type="ECO:0000313" key="7">
    <source>
        <dbReference type="Proteomes" id="UP000829069"/>
    </source>
</evidence>
<dbReference type="PANTHER" id="PTHR44688">
    <property type="entry name" value="DNA-BINDING TRANSCRIPTIONAL ACTIVATOR DEVR_DOSR"/>
    <property type="match status" value="1"/>
</dbReference>
<dbReference type="Gene3D" id="1.10.10.10">
    <property type="entry name" value="Winged helix-like DNA-binding domain superfamily/Winged helix DNA-binding domain"/>
    <property type="match status" value="1"/>
</dbReference>
<evidence type="ECO:0000256" key="3">
    <source>
        <dbReference type="ARBA" id="ARBA00023163"/>
    </source>
</evidence>
<dbReference type="PANTHER" id="PTHR44688:SF16">
    <property type="entry name" value="DNA-BINDING TRANSCRIPTIONAL ACTIVATOR DEVR_DOSR"/>
    <property type="match status" value="1"/>
</dbReference>
<gene>
    <name evidence="6" type="ORF">MNQ99_02775</name>
</gene>
<evidence type="ECO:0000256" key="2">
    <source>
        <dbReference type="ARBA" id="ARBA00023125"/>
    </source>
</evidence>
<dbReference type="InterPro" id="IPR000792">
    <property type="entry name" value="Tscrpt_reg_LuxR_C"/>
</dbReference>
<keyword evidence="7" id="KW-1185">Reference proteome</keyword>
<feature type="domain" description="HTH luxR-type" evidence="5">
    <location>
        <begin position="793"/>
        <end position="858"/>
    </location>
</feature>
<feature type="region of interest" description="Disordered" evidence="4">
    <location>
        <begin position="760"/>
        <end position="802"/>
    </location>
</feature>
<dbReference type="SMART" id="SM00421">
    <property type="entry name" value="HTH_LUXR"/>
    <property type="match status" value="1"/>
</dbReference>
<dbReference type="RefSeq" id="WP_241914357.1">
    <property type="nucleotide sequence ID" value="NZ_CP093326.1"/>
</dbReference>
<evidence type="ECO:0000256" key="4">
    <source>
        <dbReference type="SAM" id="MobiDB-lite"/>
    </source>
</evidence>
<dbReference type="CDD" id="cd06170">
    <property type="entry name" value="LuxR_C_like"/>
    <property type="match status" value="1"/>
</dbReference>
<keyword evidence="2" id="KW-0238">DNA-binding</keyword>
<dbReference type="InterPro" id="IPR036388">
    <property type="entry name" value="WH-like_DNA-bd_sf"/>
</dbReference>
<accession>A0ABY3WF37</accession>
<dbReference type="InterPro" id="IPR016032">
    <property type="entry name" value="Sig_transdc_resp-reg_C-effctor"/>
</dbReference>
<sequence>MTAARTVHVAAGRRLVNRKAAQLLTEASTDPRSQLLASVSGPGGSGKSTLLENLAVVYSEAGIPVRTGRQVLQQGAVDEGTTVLIDDAHQWDDPELERIHRLVDGQPVNVVVAYRMWPQLPALNRLTTTLETHRRPVLLGPWNRDEVAAHTATTHGEPLPGSVVDRIFELTGGMPWLVQHALEAMSSRGRTLPQDPLEFGGLVDQVGYELERLAPDLRELLLALAVGFDPAGPMPAEVEDTLGGIDPLMSQAAAAGLILPEGSLPPLMRSVLLQTTPLHHVRTAQHALAGLLSTGETPDPTDVARGLAQSGLQDPRVASTLQSAGDSALATEPHLAATLYEEATAAGAPGVSTAARRAQAALATGDLEGAGRLVDPLLSQPEAPDKQRGADVAASLWAQRGMLARSAQVYRWVGAPAADASKALAAVVMIGTGDRDAARSLLAADRLEESPTLTNVAVSLMGQGVAESVGEHTERALPALVRASDMLTASGAAIPLPDSPAALAALVALHSGELSVAESVLDDALRGGQGGPAGRLRLLLLRAWVAMLQDHPDNAGAAIAEATAGGTCPAPRDELLLDALHVGLARRTDDMAGLVRAWERARGRLLHVAVDLYNLLPLGELAVAAARLRDSERLRPHLADAWALLDKLDQPALWSTPLRWYAVQAAILAEKPTELAPQASALVRASGKHHLAAVLASAGRSWVSVLAGRIEPRAVEESARALAAVGLTWDGARLAGHAAAHAEERKDMSRLLACARDLHPGTRGATTTEPNHPAQSTAAEHEPRMTVTTGKASAPEGPALSEREREVARLVLEGKTYREIGAAIFISPRTAEHHIARIRRRLGASNRSELLTQLRLALGEDGSQGP</sequence>